<comment type="similarity">
    <text evidence="5">Belongs to the TatC family.</text>
</comment>
<feature type="transmembrane region" description="Helical" evidence="5">
    <location>
        <begin position="67"/>
        <end position="88"/>
    </location>
</feature>
<keyword evidence="3 5" id="KW-1133">Transmembrane helix</keyword>
<evidence type="ECO:0000313" key="6">
    <source>
        <dbReference type="EMBL" id="KAA6447549.1"/>
    </source>
</evidence>
<evidence type="ECO:0000256" key="4">
    <source>
        <dbReference type="ARBA" id="ARBA00023136"/>
    </source>
</evidence>
<organism evidence="6 7">
    <name type="scientific">Bacillus swezeyi</name>
    <dbReference type="NCBI Taxonomy" id="1925020"/>
    <lineage>
        <taxon>Bacteria</taxon>
        <taxon>Bacillati</taxon>
        <taxon>Bacillota</taxon>
        <taxon>Bacilli</taxon>
        <taxon>Bacillales</taxon>
        <taxon>Bacillaceae</taxon>
        <taxon>Bacillus</taxon>
    </lineage>
</organism>
<keyword evidence="2 5" id="KW-0812">Transmembrane</keyword>
<dbReference type="Pfam" id="PF00902">
    <property type="entry name" value="TatC"/>
    <property type="match status" value="1"/>
</dbReference>
<accession>A0A5M8RH52</accession>
<dbReference type="STRING" id="1925020.BTA30_18515"/>
<feature type="transmembrane region" description="Helical" evidence="5">
    <location>
        <begin position="163"/>
        <end position="183"/>
    </location>
</feature>
<feature type="transmembrane region" description="Helical" evidence="5">
    <location>
        <begin position="195"/>
        <end position="212"/>
    </location>
</feature>
<feature type="transmembrane region" description="Helical" evidence="5">
    <location>
        <begin position="109"/>
        <end position="133"/>
    </location>
</feature>
<comment type="caution">
    <text evidence="5">Lacks conserved residue(s) required for the propagation of feature annotation.</text>
</comment>
<dbReference type="RefSeq" id="WP_148958276.1">
    <property type="nucleotide sequence ID" value="NZ_CM125431.1"/>
</dbReference>
<evidence type="ECO:0000256" key="3">
    <source>
        <dbReference type="ARBA" id="ARBA00022989"/>
    </source>
</evidence>
<evidence type="ECO:0000256" key="2">
    <source>
        <dbReference type="ARBA" id="ARBA00022692"/>
    </source>
</evidence>
<keyword evidence="5" id="KW-0813">Transport</keyword>
<keyword evidence="5" id="KW-0811">Translocation</keyword>
<evidence type="ECO:0000256" key="5">
    <source>
        <dbReference type="HAMAP-Rule" id="MF_00902"/>
    </source>
</evidence>
<dbReference type="InterPro" id="IPR019820">
    <property type="entry name" value="Sec-indep_translocase_CS"/>
</dbReference>
<proteinExistence type="inferred from homology"/>
<dbReference type="PANTHER" id="PTHR30371:SF0">
    <property type="entry name" value="SEC-INDEPENDENT PROTEIN TRANSLOCASE PROTEIN TATC, CHLOROPLASTIC-RELATED"/>
    <property type="match status" value="1"/>
</dbReference>
<comment type="subunit">
    <text evidence="5">Forms a complex with TatA.</text>
</comment>
<dbReference type="InterPro" id="IPR002033">
    <property type="entry name" value="TatC"/>
</dbReference>
<dbReference type="GO" id="GO:0065002">
    <property type="term" value="P:intracellular protein transmembrane transport"/>
    <property type="evidence" value="ECO:0007669"/>
    <property type="project" value="TreeGrafter"/>
</dbReference>
<evidence type="ECO:0000313" key="7">
    <source>
        <dbReference type="Proteomes" id="UP000324326"/>
    </source>
</evidence>
<dbReference type="PRINTS" id="PR01840">
    <property type="entry name" value="TATCFAMILY"/>
</dbReference>
<keyword evidence="5" id="KW-0653">Protein transport</keyword>
<dbReference type="GO" id="GO:0009977">
    <property type="term" value="F:proton motive force dependent protein transmembrane transporter activity"/>
    <property type="evidence" value="ECO:0007669"/>
    <property type="project" value="TreeGrafter"/>
</dbReference>
<name>A0A5M8RH52_9BACI</name>
<dbReference type="HAMAP" id="MF_00902">
    <property type="entry name" value="TatC"/>
    <property type="match status" value="1"/>
</dbReference>
<sequence length="258" mass="29914">MTFMKGKEMSLVEHITELRRRFVIIFFFFAVFVAAGFFLAKPLIIYLQQTDEAKRLTLNAFKLTDPLFVYVQFAFIIGAVLTSPLILYQLWAFISPGLYKKERKVTLSYIPVSIILFLGGIAFSYFILFPFVVDFMTRISDDLHVNQVIGVHEYFQFLLQLTLPFGLLFQMPVVIMFITRLGLVTPMFLAKIRKYAYFVLFVIAALITPPELLSHLMVSVPLLFLYEVSIVISRISYRQAQKTVIQEENQAFLKDQIK</sequence>
<evidence type="ECO:0000256" key="1">
    <source>
        <dbReference type="ARBA" id="ARBA00004141"/>
    </source>
</evidence>
<comment type="function">
    <text evidence="5">Part of the twin-arginine translocation (Tat) system that transports large folded proteins containing a characteristic twin-arginine motif in their signal peptide across membranes.</text>
</comment>
<dbReference type="EMBL" id="QSND01000005">
    <property type="protein sequence ID" value="KAA6447549.1"/>
    <property type="molecule type" value="Genomic_DNA"/>
</dbReference>
<gene>
    <name evidence="5 6" type="primary">tatC</name>
    <name evidence="6" type="ORF">DX927_19940</name>
</gene>
<dbReference type="AlphaFoldDB" id="A0A5M8RH52"/>
<comment type="caution">
    <text evidence="6">The sequence shown here is derived from an EMBL/GenBank/DDBJ whole genome shotgun (WGS) entry which is preliminary data.</text>
</comment>
<feature type="transmembrane region" description="Helical" evidence="5">
    <location>
        <begin position="21"/>
        <end position="47"/>
    </location>
</feature>
<dbReference type="PANTHER" id="PTHR30371">
    <property type="entry name" value="SEC-INDEPENDENT PROTEIN TRANSLOCASE PROTEIN TATC"/>
    <property type="match status" value="1"/>
</dbReference>
<protein>
    <recommendedName>
        <fullName evidence="5">Sec-independent protein translocase protein TatC</fullName>
    </recommendedName>
</protein>
<dbReference type="GO" id="GO:0033281">
    <property type="term" value="C:TAT protein transport complex"/>
    <property type="evidence" value="ECO:0007669"/>
    <property type="project" value="UniProtKB-UniRule"/>
</dbReference>
<dbReference type="NCBIfam" id="TIGR00945">
    <property type="entry name" value="tatC"/>
    <property type="match status" value="1"/>
</dbReference>
<dbReference type="GO" id="GO:0043953">
    <property type="term" value="P:protein transport by the Tat complex"/>
    <property type="evidence" value="ECO:0007669"/>
    <property type="project" value="UniProtKB-UniRule"/>
</dbReference>
<keyword evidence="4 5" id="KW-0472">Membrane</keyword>
<reference evidence="6 7" key="1">
    <citation type="submission" date="2018-08" db="EMBL/GenBank/DDBJ databases">
        <title>Bacillus phenotypic plasticity.</title>
        <authorList>
            <person name="Hurtado E."/>
        </authorList>
    </citation>
    <scope>NUCLEOTIDE SEQUENCE [LARGE SCALE GENOMIC DNA]</scope>
    <source>
        <strain evidence="6 7">427</strain>
    </source>
</reference>
<comment type="subcellular location">
    <subcellularLocation>
        <location evidence="5">Cell membrane</location>
        <topology evidence="5">Multi-pass membrane protein</topology>
    </subcellularLocation>
    <subcellularLocation>
        <location evidence="1">Membrane</location>
        <topology evidence="1">Multi-pass membrane protein</topology>
    </subcellularLocation>
</comment>
<keyword evidence="5" id="KW-1003">Cell membrane</keyword>
<dbReference type="Proteomes" id="UP000324326">
    <property type="component" value="Unassembled WGS sequence"/>
</dbReference>
<dbReference type="PROSITE" id="PS01218">
    <property type="entry name" value="TATC"/>
    <property type="match status" value="1"/>
</dbReference>